<dbReference type="AlphaFoldDB" id="A0A9D4Q9I7"/>
<reference evidence="2" key="1">
    <citation type="journal article" date="2020" name="Cell">
        <title>Large-Scale Comparative Analyses of Tick Genomes Elucidate Their Genetic Diversity and Vector Capacities.</title>
        <authorList>
            <consortium name="Tick Genome and Microbiome Consortium (TIGMIC)"/>
            <person name="Jia N."/>
            <person name="Wang J."/>
            <person name="Shi W."/>
            <person name="Du L."/>
            <person name="Sun Y."/>
            <person name="Zhan W."/>
            <person name="Jiang J.F."/>
            <person name="Wang Q."/>
            <person name="Zhang B."/>
            <person name="Ji P."/>
            <person name="Bell-Sakyi L."/>
            <person name="Cui X.M."/>
            <person name="Yuan T.T."/>
            <person name="Jiang B.G."/>
            <person name="Yang W.F."/>
            <person name="Lam T.T."/>
            <person name="Chang Q.C."/>
            <person name="Ding S.J."/>
            <person name="Wang X.J."/>
            <person name="Zhu J.G."/>
            <person name="Ruan X.D."/>
            <person name="Zhao L."/>
            <person name="Wei J.T."/>
            <person name="Ye R.Z."/>
            <person name="Que T.C."/>
            <person name="Du C.H."/>
            <person name="Zhou Y.H."/>
            <person name="Cheng J.X."/>
            <person name="Dai P.F."/>
            <person name="Guo W.B."/>
            <person name="Han X.H."/>
            <person name="Huang E.J."/>
            <person name="Li L.F."/>
            <person name="Wei W."/>
            <person name="Gao Y.C."/>
            <person name="Liu J.Z."/>
            <person name="Shao H.Z."/>
            <person name="Wang X."/>
            <person name="Wang C.C."/>
            <person name="Yang T.C."/>
            <person name="Huo Q.B."/>
            <person name="Li W."/>
            <person name="Chen H.Y."/>
            <person name="Chen S.E."/>
            <person name="Zhou L.G."/>
            <person name="Ni X.B."/>
            <person name="Tian J.H."/>
            <person name="Sheng Y."/>
            <person name="Liu T."/>
            <person name="Pan Y.S."/>
            <person name="Xia L.Y."/>
            <person name="Li J."/>
            <person name="Zhao F."/>
            <person name="Cao W.C."/>
        </authorList>
    </citation>
    <scope>NUCLEOTIDE SEQUENCE</scope>
    <source>
        <strain evidence="2">Rsan-2018</strain>
    </source>
</reference>
<sequence>MAPALYGLPKIHKEAVPMRPIVDFTRLPLHKLSNYLHKIISPLVDKTETHVQNSYDFIEKVRNTVLHDDEIMVSFDVCTDTLESDPSLPERTPLEAPNLSRLLEFCLSNTYLTFQKKFFKQVHGTAMGASISVTAANLAMESLESRALPSFNPRPRQPVVNRTCATEPPTSVAPPSDHQSTPQDYYPVQTTKENERTTPRTQDLCLTVLPT</sequence>
<reference evidence="2" key="2">
    <citation type="submission" date="2021-09" db="EMBL/GenBank/DDBJ databases">
        <authorList>
            <person name="Jia N."/>
            <person name="Wang J."/>
            <person name="Shi W."/>
            <person name="Du L."/>
            <person name="Sun Y."/>
            <person name="Zhan W."/>
            <person name="Jiang J."/>
            <person name="Wang Q."/>
            <person name="Zhang B."/>
            <person name="Ji P."/>
            <person name="Sakyi L.B."/>
            <person name="Cui X."/>
            <person name="Yuan T."/>
            <person name="Jiang B."/>
            <person name="Yang W."/>
            <person name="Lam T.T.-Y."/>
            <person name="Chang Q."/>
            <person name="Ding S."/>
            <person name="Wang X."/>
            <person name="Zhu J."/>
            <person name="Ruan X."/>
            <person name="Zhao L."/>
            <person name="Wei J."/>
            <person name="Que T."/>
            <person name="Du C."/>
            <person name="Cheng J."/>
            <person name="Dai P."/>
            <person name="Han X."/>
            <person name="Huang E."/>
            <person name="Gao Y."/>
            <person name="Liu J."/>
            <person name="Shao H."/>
            <person name="Ye R."/>
            <person name="Li L."/>
            <person name="Wei W."/>
            <person name="Wang X."/>
            <person name="Wang C."/>
            <person name="Huo Q."/>
            <person name="Li W."/>
            <person name="Guo W."/>
            <person name="Chen H."/>
            <person name="Chen S."/>
            <person name="Zhou L."/>
            <person name="Zhou L."/>
            <person name="Ni X."/>
            <person name="Tian J."/>
            <person name="Zhou Y."/>
            <person name="Sheng Y."/>
            <person name="Liu T."/>
            <person name="Pan Y."/>
            <person name="Xia L."/>
            <person name="Li J."/>
            <person name="Zhao F."/>
            <person name="Cao W."/>
        </authorList>
    </citation>
    <scope>NUCLEOTIDE SEQUENCE</scope>
    <source>
        <strain evidence="2">Rsan-2018</strain>
        <tissue evidence="2">Larvae</tissue>
    </source>
</reference>
<evidence type="ECO:0000256" key="1">
    <source>
        <dbReference type="SAM" id="MobiDB-lite"/>
    </source>
</evidence>
<comment type="caution">
    <text evidence="2">The sequence shown here is derived from an EMBL/GenBank/DDBJ whole genome shotgun (WGS) entry which is preliminary data.</text>
</comment>
<name>A0A9D4Q9I7_RHISA</name>
<keyword evidence="3" id="KW-1185">Reference proteome</keyword>
<evidence type="ECO:0000313" key="3">
    <source>
        <dbReference type="Proteomes" id="UP000821837"/>
    </source>
</evidence>
<gene>
    <name evidence="2" type="ORF">HPB52_022354</name>
</gene>
<evidence type="ECO:0000313" key="2">
    <source>
        <dbReference type="EMBL" id="KAH7969833.1"/>
    </source>
</evidence>
<dbReference type="Proteomes" id="UP000821837">
    <property type="component" value="Unassembled WGS sequence"/>
</dbReference>
<dbReference type="VEuPathDB" id="VectorBase:RSAN_031190"/>
<proteinExistence type="predicted"/>
<dbReference type="EMBL" id="JABSTV010001248">
    <property type="protein sequence ID" value="KAH7969833.1"/>
    <property type="molecule type" value="Genomic_DNA"/>
</dbReference>
<protein>
    <submittedName>
        <fullName evidence="2">Uncharacterized protein</fullName>
    </submittedName>
</protein>
<dbReference type="PANTHER" id="PTHR21301">
    <property type="entry name" value="REVERSE TRANSCRIPTASE"/>
    <property type="match status" value="1"/>
</dbReference>
<dbReference type="PANTHER" id="PTHR21301:SF11">
    <property type="entry name" value="GIY-YIG DOMAIN-CONTAINING PROTEIN"/>
    <property type="match status" value="1"/>
</dbReference>
<accession>A0A9D4Q9I7</accession>
<feature type="region of interest" description="Disordered" evidence="1">
    <location>
        <begin position="165"/>
        <end position="185"/>
    </location>
</feature>
<organism evidence="2 3">
    <name type="scientific">Rhipicephalus sanguineus</name>
    <name type="common">Brown dog tick</name>
    <name type="synonym">Ixodes sanguineus</name>
    <dbReference type="NCBI Taxonomy" id="34632"/>
    <lineage>
        <taxon>Eukaryota</taxon>
        <taxon>Metazoa</taxon>
        <taxon>Ecdysozoa</taxon>
        <taxon>Arthropoda</taxon>
        <taxon>Chelicerata</taxon>
        <taxon>Arachnida</taxon>
        <taxon>Acari</taxon>
        <taxon>Parasitiformes</taxon>
        <taxon>Ixodida</taxon>
        <taxon>Ixodoidea</taxon>
        <taxon>Ixodidae</taxon>
        <taxon>Rhipicephalinae</taxon>
        <taxon>Rhipicephalus</taxon>
        <taxon>Rhipicephalus</taxon>
    </lineage>
</organism>